<dbReference type="PANTHER" id="PTHR12555">
    <property type="entry name" value="UBIQUITIN FUSION DEGRADATON PROTEIN 1"/>
    <property type="match status" value="1"/>
</dbReference>
<comment type="similarity">
    <text evidence="1">Belongs to the UFD1 family.</text>
</comment>
<dbReference type="Proteomes" id="UP001150062">
    <property type="component" value="Unassembled WGS sequence"/>
</dbReference>
<evidence type="ECO:0000259" key="4">
    <source>
        <dbReference type="Pfam" id="PF03152"/>
    </source>
</evidence>
<feature type="domain" description="Ubiquitin fusion degradation protein UFD1 N-terminal subdomain 2" evidence="5">
    <location>
        <begin position="111"/>
        <end position="184"/>
    </location>
</feature>
<dbReference type="PANTHER" id="PTHR12555:SF13">
    <property type="entry name" value="UBIQUITIN RECOGNITION FACTOR IN ER-ASSOCIATED DEGRADATION PROTEIN 1"/>
    <property type="match status" value="1"/>
</dbReference>
<accession>A0ABQ8Z4B9</accession>
<organism evidence="6 7">
    <name type="scientific">Anaeramoeba flamelloides</name>
    <dbReference type="NCBI Taxonomy" id="1746091"/>
    <lineage>
        <taxon>Eukaryota</taxon>
        <taxon>Metamonada</taxon>
        <taxon>Anaeramoebidae</taxon>
        <taxon>Anaeramoeba</taxon>
    </lineage>
</organism>
<evidence type="ECO:0000313" key="6">
    <source>
        <dbReference type="EMBL" id="KAJ6251640.1"/>
    </source>
</evidence>
<dbReference type="EMBL" id="JAOAOG010000055">
    <property type="protein sequence ID" value="KAJ6251640.1"/>
    <property type="molecule type" value="Genomic_DNA"/>
</dbReference>
<feature type="compositionally biased region" description="Low complexity" evidence="3">
    <location>
        <begin position="267"/>
        <end position="277"/>
    </location>
</feature>
<evidence type="ECO:0000256" key="1">
    <source>
        <dbReference type="ARBA" id="ARBA00006043"/>
    </source>
</evidence>
<gene>
    <name evidence="6" type="ORF">M0813_14839</name>
</gene>
<feature type="region of interest" description="Disordered" evidence="3">
    <location>
        <begin position="214"/>
        <end position="289"/>
    </location>
</feature>
<keyword evidence="2" id="KW-0833">Ubl conjugation pathway</keyword>
<dbReference type="Gene3D" id="2.40.40.50">
    <property type="entry name" value="Ubiquitin fusion degradation protein UFD1, N-terminal domain"/>
    <property type="match status" value="1"/>
</dbReference>
<feature type="compositionally biased region" description="Polar residues" evidence="3">
    <location>
        <begin position="375"/>
        <end position="390"/>
    </location>
</feature>
<dbReference type="Pfam" id="PF24842">
    <property type="entry name" value="UFD1_N2"/>
    <property type="match status" value="1"/>
</dbReference>
<feature type="region of interest" description="Disordered" evidence="3">
    <location>
        <begin position="184"/>
        <end position="203"/>
    </location>
</feature>
<feature type="compositionally biased region" description="Acidic residues" evidence="3">
    <location>
        <begin position="218"/>
        <end position="230"/>
    </location>
</feature>
<feature type="compositionally biased region" description="Polar residues" evidence="3">
    <location>
        <begin position="188"/>
        <end position="203"/>
    </location>
</feature>
<feature type="compositionally biased region" description="Basic and acidic residues" evidence="3">
    <location>
        <begin position="278"/>
        <end position="288"/>
    </location>
</feature>
<evidence type="ECO:0000256" key="2">
    <source>
        <dbReference type="ARBA" id="ARBA00022786"/>
    </source>
</evidence>
<dbReference type="InterPro" id="IPR055418">
    <property type="entry name" value="UFD1_N2"/>
</dbReference>
<reference evidence="6" key="1">
    <citation type="submission" date="2022-08" db="EMBL/GenBank/DDBJ databases">
        <title>Novel sulfate-reducing endosymbionts in the free-living metamonad Anaeramoeba.</title>
        <authorList>
            <person name="Jerlstrom-Hultqvist J."/>
            <person name="Cepicka I."/>
            <person name="Gallot-Lavallee L."/>
            <person name="Salas-Leiva D."/>
            <person name="Curtis B.A."/>
            <person name="Zahonova K."/>
            <person name="Pipaliya S."/>
            <person name="Dacks J."/>
            <person name="Roger A.J."/>
        </authorList>
    </citation>
    <scope>NUCLEOTIDE SEQUENCE</scope>
    <source>
        <strain evidence="6">Schooner1</strain>
    </source>
</reference>
<dbReference type="InterPro" id="IPR004854">
    <property type="entry name" value="Ufd1-like"/>
</dbReference>
<proteinExistence type="inferred from homology"/>
<comment type="caution">
    <text evidence="6">The sequence shown here is derived from an EMBL/GenBank/DDBJ whole genome shotgun (WGS) entry which is preliminary data.</text>
</comment>
<dbReference type="InterPro" id="IPR055417">
    <property type="entry name" value="UFD1_N1"/>
</dbReference>
<keyword evidence="7" id="KW-1185">Reference proteome</keyword>
<dbReference type="Gene3D" id="3.10.330.10">
    <property type="match status" value="1"/>
</dbReference>
<evidence type="ECO:0000259" key="5">
    <source>
        <dbReference type="Pfam" id="PF24842"/>
    </source>
</evidence>
<dbReference type="InterPro" id="IPR042299">
    <property type="entry name" value="Ufd1-like_Nn"/>
</dbReference>
<dbReference type="Pfam" id="PF03152">
    <property type="entry name" value="UFD1_N1"/>
    <property type="match status" value="1"/>
</dbReference>
<feature type="domain" description="Ubiquitin fusion degradation protein UFD1 N-terminal subdomain 1" evidence="4">
    <location>
        <begin position="13"/>
        <end position="108"/>
    </location>
</feature>
<evidence type="ECO:0000256" key="3">
    <source>
        <dbReference type="SAM" id="MobiDB-lite"/>
    </source>
</evidence>
<feature type="region of interest" description="Disordered" evidence="3">
    <location>
        <begin position="358"/>
        <end position="428"/>
    </location>
</feature>
<sequence length="428" mass="48821">MDIFQSTKPQNNFHQAYKCFSGGFVGKENINYGGKILLPGTALKFLTDHTISHPYQFSIRSSKNGKQTHVGVLEFSSIEGHVILPSWLMRSLDLVEEDFVFVTSVQLPQITFLKLQPTLEEFFLKVSDPKVILEKKLREFSCLSQGDFIEILYNDKVYSLLVLETQPAKAVNIIETDCNLDFVPAMDSKNNNETATTKNMDKLNSIQKLNQNLIESESSSESESDSENSDTEGSLKNNKPKFIPFSSSGNRINGKKARNQKEEKRQNNNQKPNTNSKKGNENNKENEKNLFIPFSGQGARLIPKKKKKYSALIKKRPNLKQMVNQKENKPKNEMGSKQNDLSKIIKKIPFFDKGNRIDGKLDDKRDKVDQKIKSVLQNHQTQQQENSNSKKFGRNVKINKEYEKNKKNHFTPFKGSGNSIEKGMSIED</sequence>
<name>A0ABQ8Z4B9_9EUKA</name>
<feature type="compositionally biased region" description="Basic and acidic residues" evidence="3">
    <location>
        <begin position="358"/>
        <end position="372"/>
    </location>
</feature>
<evidence type="ECO:0000313" key="7">
    <source>
        <dbReference type="Proteomes" id="UP001150062"/>
    </source>
</evidence>
<protein>
    <submittedName>
        <fullName evidence="6">Ubiquitin fusion degradaton protein</fullName>
    </submittedName>
</protein>